<dbReference type="PROSITE" id="PS52016">
    <property type="entry name" value="TONB_DEPENDENT_REC_3"/>
    <property type="match status" value="1"/>
</dbReference>
<evidence type="ECO:0000313" key="14">
    <source>
        <dbReference type="EMBL" id="QHV62240.1"/>
    </source>
</evidence>
<evidence type="ECO:0000256" key="11">
    <source>
        <dbReference type="ARBA" id="ARBA00023237"/>
    </source>
</evidence>
<organism evidence="14 15">
    <name type="scientific">Akkermansia massiliensis</name>
    <dbReference type="NCBI Taxonomy" id="2927224"/>
    <lineage>
        <taxon>Bacteria</taxon>
        <taxon>Pseudomonadati</taxon>
        <taxon>Verrucomicrobiota</taxon>
        <taxon>Verrucomicrobiia</taxon>
        <taxon>Verrucomicrobiales</taxon>
        <taxon>Akkermansiaceae</taxon>
        <taxon>Akkermansia</taxon>
    </lineage>
</organism>
<dbReference type="GO" id="GO:0009279">
    <property type="term" value="C:cell outer membrane"/>
    <property type="evidence" value="ECO:0007669"/>
    <property type="project" value="UniProtKB-SubCell"/>
</dbReference>
<evidence type="ECO:0000256" key="8">
    <source>
        <dbReference type="ARBA" id="ARBA00023065"/>
    </source>
</evidence>
<evidence type="ECO:0000256" key="6">
    <source>
        <dbReference type="ARBA" id="ARBA00022729"/>
    </source>
</evidence>
<evidence type="ECO:0000256" key="2">
    <source>
        <dbReference type="ARBA" id="ARBA00022448"/>
    </source>
</evidence>
<keyword evidence="2 12" id="KW-0813">Transport</keyword>
<evidence type="ECO:0000256" key="5">
    <source>
        <dbReference type="ARBA" id="ARBA00022692"/>
    </source>
</evidence>
<keyword evidence="4" id="KW-0410">Iron transport</keyword>
<dbReference type="PANTHER" id="PTHR32552:SF68">
    <property type="entry name" value="FERRICHROME OUTER MEMBRANE TRANSPORTER_PHAGE RECEPTOR"/>
    <property type="match status" value="1"/>
</dbReference>
<protein>
    <submittedName>
        <fullName evidence="14">TonB-dependent receptor</fullName>
    </submittedName>
</protein>
<evidence type="ECO:0000256" key="7">
    <source>
        <dbReference type="ARBA" id="ARBA00023004"/>
    </source>
</evidence>
<dbReference type="PANTHER" id="PTHR32552">
    <property type="entry name" value="FERRICHROME IRON RECEPTOR-RELATED"/>
    <property type="match status" value="1"/>
</dbReference>
<dbReference type="InterPro" id="IPR010917">
    <property type="entry name" value="TonB_rcpt_CS"/>
</dbReference>
<keyword evidence="7" id="KW-0408">Iron</keyword>
<feature type="domain" description="TonB-dependent receptor plug" evidence="13">
    <location>
        <begin position="108"/>
        <end position="203"/>
    </location>
</feature>
<dbReference type="AlphaFoldDB" id="A0AAE6T9T1"/>
<evidence type="ECO:0000256" key="1">
    <source>
        <dbReference type="ARBA" id="ARBA00004571"/>
    </source>
</evidence>
<gene>
    <name evidence="14" type="ORF">DMI76_02145</name>
</gene>
<evidence type="ECO:0000259" key="13">
    <source>
        <dbReference type="Pfam" id="PF07715"/>
    </source>
</evidence>
<keyword evidence="8" id="KW-0406">Ion transport</keyword>
<dbReference type="InterPro" id="IPR012910">
    <property type="entry name" value="Plug_dom"/>
</dbReference>
<keyword evidence="5 12" id="KW-0812">Transmembrane</keyword>
<dbReference type="GO" id="GO:0015344">
    <property type="term" value="F:siderophore uptake transmembrane transporter activity"/>
    <property type="evidence" value="ECO:0007669"/>
    <property type="project" value="TreeGrafter"/>
</dbReference>
<dbReference type="Proteomes" id="UP000642553">
    <property type="component" value="Chromosome"/>
</dbReference>
<dbReference type="SUPFAM" id="SSF56935">
    <property type="entry name" value="Porins"/>
    <property type="match status" value="1"/>
</dbReference>
<evidence type="ECO:0000256" key="9">
    <source>
        <dbReference type="ARBA" id="ARBA00023077"/>
    </source>
</evidence>
<dbReference type="InterPro" id="IPR036942">
    <property type="entry name" value="Beta-barrel_TonB_sf"/>
</dbReference>
<evidence type="ECO:0000256" key="10">
    <source>
        <dbReference type="ARBA" id="ARBA00023136"/>
    </source>
</evidence>
<keyword evidence="6" id="KW-0732">Signal</keyword>
<keyword evidence="10 12" id="KW-0472">Membrane</keyword>
<accession>A0AAE6T9T1</accession>
<reference evidence="14" key="1">
    <citation type="submission" date="2018-05" db="EMBL/GenBank/DDBJ databases">
        <title>Complete genome sequnece of Akkermansia muciniphila EB-AMDK-40.</title>
        <authorList>
            <person name="Nam Y.-D."/>
            <person name="Chung W.-H."/>
            <person name="Park Y.S."/>
            <person name="Kang J."/>
        </authorList>
    </citation>
    <scope>NUCLEOTIDE SEQUENCE</scope>
    <source>
        <strain evidence="14">EB-AMDK-40</strain>
    </source>
</reference>
<keyword evidence="9" id="KW-0798">TonB box</keyword>
<keyword evidence="11 12" id="KW-0998">Cell outer membrane</keyword>
<evidence type="ECO:0000256" key="3">
    <source>
        <dbReference type="ARBA" id="ARBA00022452"/>
    </source>
</evidence>
<dbReference type="InterPro" id="IPR039426">
    <property type="entry name" value="TonB-dep_rcpt-like"/>
</dbReference>
<proteinExistence type="inferred from homology"/>
<dbReference type="CDD" id="cd01347">
    <property type="entry name" value="ligand_gated_channel"/>
    <property type="match status" value="1"/>
</dbReference>
<keyword evidence="3 12" id="KW-1134">Transmembrane beta strand</keyword>
<dbReference type="Gene3D" id="2.170.130.10">
    <property type="entry name" value="TonB-dependent receptor, plug domain"/>
    <property type="match status" value="1"/>
</dbReference>
<name>A0AAE6T9T1_9BACT</name>
<comment type="similarity">
    <text evidence="12">Belongs to the TonB-dependent receptor family.</text>
</comment>
<evidence type="ECO:0000256" key="12">
    <source>
        <dbReference type="PROSITE-ProRule" id="PRU01360"/>
    </source>
</evidence>
<evidence type="ECO:0000313" key="15">
    <source>
        <dbReference type="Proteomes" id="UP000642553"/>
    </source>
</evidence>
<evidence type="ECO:0000256" key="4">
    <source>
        <dbReference type="ARBA" id="ARBA00022496"/>
    </source>
</evidence>
<sequence>MCLCRKGKEQPVIKLLTIRDGRPDVPFYTCPMRLSNMNTPRRRRQGRGLHRAAAIGSLLVLGQSAYAETKPAAAEEGVQEMPERVMTIRSKSLRAETVSSATLTNMKTEEVPQTVNVITRDLMDSKGSDSLVEALRMDSSVNTGGDMLLSRTADQYTIRGFAGTDVQIGNMPLPRGMGYGMDTSLIENIEIVKGPIGSISGGQTSTLGAYGAGGSINLILKAPDFEERTELTAYARLSHHGQKYRVTIDDTRYRGDETDGFALRTVVAAEYERPFWLSNGANGGQKYTVSPIFRWQHDSRTKTVLTTSFQYQNSPTTMGIPVLGGHFVGPYDAWYGSPSGRLNSKSLLAMLDFERKLEKVWTIRIGGGMGYSDVDYNVWGISSSAGRGMSTEDYYNQMIASGKAKYEAAWSDEWNINWNFYSNALAEFKTGQVEHEALMGVSYTGSSTYGDGSSLVTNATANTNGYFSLYNPPPFFPAGRDYSGANATDTVVQRAGVLLQDVLSYGQWRFLAGVRGDAHFSLDNNYAFAWSPRFGITRMFGERVALFANAARTSAPNFGYLDENGKELTDSWRTDQMEFGFRVSPVDKVWFSASWFDIIQNNTPVAIDGYTNRYYSDGSKRAEGVELSLNGEITKNWSSYLSYTYTRTKNRTSGEVYPTIAPNALALWQKYRIDGGLLNGTVLGLGYRCKDSYYATFRGAKIADNYTIPSYSVFDFTVEIPLPETKWLKDATLRLAVYNIFDKKYVQSTRHAVQCTVGEPRTFEVGVKTTF</sequence>
<comment type="subcellular location">
    <subcellularLocation>
        <location evidence="1 12">Cell outer membrane</location>
        <topology evidence="1 12">Multi-pass membrane protein</topology>
    </subcellularLocation>
</comment>
<dbReference type="Gene3D" id="2.40.170.20">
    <property type="entry name" value="TonB-dependent receptor, beta-barrel domain"/>
    <property type="match status" value="1"/>
</dbReference>
<dbReference type="InterPro" id="IPR037066">
    <property type="entry name" value="Plug_dom_sf"/>
</dbReference>
<dbReference type="EMBL" id="CP029701">
    <property type="protein sequence ID" value="QHV62240.1"/>
    <property type="molecule type" value="Genomic_DNA"/>
</dbReference>
<keyword evidence="14" id="KW-0675">Receptor</keyword>
<dbReference type="Pfam" id="PF07715">
    <property type="entry name" value="Plug"/>
    <property type="match status" value="1"/>
</dbReference>
<dbReference type="PROSITE" id="PS01156">
    <property type="entry name" value="TONB_DEPENDENT_REC_2"/>
    <property type="match status" value="1"/>
</dbReference>